<evidence type="ECO:0000313" key="2">
    <source>
        <dbReference type="EMBL" id="MDR5690622.1"/>
    </source>
</evidence>
<organism evidence="2 3">
    <name type="scientific">Agromyces indicus</name>
    <dbReference type="NCBI Taxonomy" id="758919"/>
    <lineage>
        <taxon>Bacteria</taxon>
        <taxon>Bacillati</taxon>
        <taxon>Actinomycetota</taxon>
        <taxon>Actinomycetes</taxon>
        <taxon>Micrococcales</taxon>
        <taxon>Microbacteriaceae</taxon>
        <taxon>Agromyces</taxon>
    </lineage>
</organism>
<keyword evidence="3" id="KW-1185">Reference proteome</keyword>
<dbReference type="RefSeq" id="WP_310519355.1">
    <property type="nucleotide sequence ID" value="NZ_BAABBS010000001.1"/>
</dbReference>
<feature type="chain" id="PRO_5046197730" description="Exo-alpha-sialidase" evidence="1">
    <location>
        <begin position="33"/>
        <end position="313"/>
    </location>
</feature>
<dbReference type="Proteomes" id="UP001260072">
    <property type="component" value="Unassembled WGS sequence"/>
</dbReference>
<evidence type="ECO:0000313" key="3">
    <source>
        <dbReference type="Proteomes" id="UP001260072"/>
    </source>
</evidence>
<dbReference type="InterPro" id="IPR015943">
    <property type="entry name" value="WD40/YVTN_repeat-like_dom_sf"/>
</dbReference>
<name>A0ABU1FGX8_9MICO</name>
<evidence type="ECO:0000256" key="1">
    <source>
        <dbReference type="SAM" id="SignalP"/>
    </source>
</evidence>
<feature type="signal peptide" evidence="1">
    <location>
        <begin position="1"/>
        <end position="32"/>
    </location>
</feature>
<proteinExistence type="predicted"/>
<gene>
    <name evidence="2" type="ORF">RH861_00935</name>
</gene>
<comment type="caution">
    <text evidence="2">The sequence shown here is derived from an EMBL/GenBank/DDBJ whole genome shotgun (WGS) entry which is preliminary data.</text>
</comment>
<evidence type="ECO:0008006" key="4">
    <source>
        <dbReference type="Google" id="ProtNLM"/>
    </source>
</evidence>
<dbReference type="EMBL" id="JAVKGS010000001">
    <property type="protein sequence ID" value="MDR5690622.1"/>
    <property type="molecule type" value="Genomic_DNA"/>
</dbReference>
<reference evidence="3" key="1">
    <citation type="submission" date="2023-07" db="EMBL/GenBank/DDBJ databases">
        <title>Description of three actinobacteria isolated from air of manufacturing shop in a pharmaceutical factory.</title>
        <authorList>
            <person name="Zhang D.-F."/>
        </authorList>
    </citation>
    <scope>NUCLEOTIDE SEQUENCE [LARGE SCALE GENOMIC DNA]</scope>
    <source>
        <strain evidence="3">CCTCC AB 2011122</strain>
    </source>
</reference>
<keyword evidence="1" id="KW-0732">Signal</keyword>
<sequence length="313" mass="32995">MNRASTYAPRRARWGLAGLTSTALVLTGCTLAPPVAAPSKEDPVLGHIHAVDYDPATRRTYASAHNGVWLVPTDDLPDSYPAGDTGPDVATQIAGRAQDTMGFTVARPGLLLGSGHPDPAQQTQLDPPNLGLISSVDGAETWMPLSLRGETDFHDLEAVELDDGQLRIYGHDAADATILVSDDSGKTWDRMPSVQARDLAVDPQRPDRLYATTAEGLLRSDDAGTTFAPVSGAPALFLVTITDAGAIVGIDVEGVIHTFDGTTWTAHGRTDGTPEAFAYVDGAAPWLLIADQRGLVATEDYGDTATILLPMAD</sequence>
<protein>
    <recommendedName>
        <fullName evidence="4">Exo-alpha-sialidase</fullName>
    </recommendedName>
</protein>
<dbReference type="Gene3D" id="2.130.10.10">
    <property type="entry name" value="YVTN repeat-like/Quinoprotein amine dehydrogenase"/>
    <property type="match status" value="1"/>
</dbReference>
<dbReference type="InterPro" id="IPR054817">
    <property type="entry name" value="Glycosyl_F510_1955-like"/>
</dbReference>
<dbReference type="PROSITE" id="PS51257">
    <property type="entry name" value="PROKAR_LIPOPROTEIN"/>
    <property type="match status" value="1"/>
</dbReference>
<accession>A0ABU1FGX8</accession>
<dbReference type="SUPFAM" id="SSF110296">
    <property type="entry name" value="Oligoxyloglucan reducing end-specific cellobiohydrolase"/>
    <property type="match status" value="1"/>
</dbReference>
<dbReference type="NCBIfam" id="NF045728">
    <property type="entry name" value="glycosyl_F510_1955"/>
    <property type="match status" value="1"/>
</dbReference>